<evidence type="ECO:0000256" key="7">
    <source>
        <dbReference type="ARBA" id="ARBA00023002"/>
    </source>
</evidence>
<evidence type="ECO:0000259" key="8">
    <source>
        <dbReference type="PROSITE" id="PS51819"/>
    </source>
</evidence>
<dbReference type="SUPFAM" id="SSF54593">
    <property type="entry name" value="Glyoxalase/Bleomycin resistance protein/Dihydroxybiphenyl dioxygenase"/>
    <property type="match status" value="2"/>
</dbReference>
<dbReference type="Pfam" id="PF22247">
    <property type="entry name" value="Diox-like_N"/>
    <property type="match status" value="1"/>
</dbReference>
<gene>
    <name evidence="9" type="ORF">PG2T_13625</name>
</gene>
<keyword evidence="7" id="KW-0560">Oxidoreductase</keyword>
<dbReference type="GO" id="GO:0046872">
    <property type="term" value="F:metal ion binding"/>
    <property type="evidence" value="ECO:0007669"/>
    <property type="project" value="UniProtKB-KW"/>
</dbReference>
<comment type="subunit">
    <text evidence="2">Homotetramer.</text>
</comment>
<accession>A0A1B1YWN2</accession>
<dbReference type="OrthoDB" id="9804944at2"/>
<dbReference type="InterPro" id="IPR050383">
    <property type="entry name" value="GlyoxalaseI/FosfomycinResist"/>
</dbReference>
<comment type="similarity">
    <text evidence="1">Belongs to the extradiol ring-cleavage dioxygenase family.</text>
</comment>
<dbReference type="PANTHER" id="PTHR21366:SF19">
    <property type="entry name" value="METAPYROCATECHASE"/>
    <property type="match status" value="1"/>
</dbReference>
<evidence type="ECO:0000256" key="3">
    <source>
        <dbReference type="ARBA" id="ARBA00022723"/>
    </source>
</evidence>
<reference evidence="10" key="1">
    <citation type="submission" date="2016-03" db="EMBL/GenBank/DDBJ databases">
        <title>Complete genome sequence of Solimmundus cernigliae, representing a novel lineage of polycyclic aromatic hydrocarbon degraders within the Gammaproteobacteria.</title>
        <authorList>
            <person name="Singleton D.R."/>
            <person name="Dickey A.N."/>
            <person name="Scholl E.H."/>
            <person name="Wright F.A."/>
            <person name="Aitken M.D."/>
        </authorList>
    </citation>
    <scope>NUCLEOTIDE SEQUENCE [LARGE SCALE GENOMIC DNA]</scope>
    <source>
        <strain evidence="10">TR3.2</strain>
    </source>
</reference>
<dbReference type="Proteomes" id="UP000092952">
    <property type="component" value="Chromosome"/>
</dbReference>
<dbReference type="Gene3D" id="3.10.180.10">
    <property type="entry name" value="2,3-Dihydroxybiphenyl 1,2-Dioxygenase, domain 1"/>
    <property type="match status" value="2"/>
</dbReference>
<evidence type="ECO:0000313" key="9">
    <source>
        <dbReference type="EMBL" id="ANX05116.1"/>
    </source>
</evidence>
<name>A0A1B1YWN2_9GAMM</name>
<organism evidence="9 10">
    <name type="scientific">Immundisolibacter cernigliae</name>
    <dbReference type="NCBI Taxonomy" id="1810504"/>
    <lineage>
        <taxon>Bacteria</taxon>
        <taxon>Pseudomonadati</taxon>
        <taxon>Pseudomonadota</taxon>
        <taxon>Gammaproteobacteria</taxon>
        <taxon>Immundisolibacterales</taxon>
        <taxon>Immundisolibacteraceae</taxon>
        <taxon>Immundisolibacter</taxon>
    </lineage>
</organism>
<keyword evidence="3" id="KW-0479">Metal-binding</keyword>
<dbReference type="InterPro" id="IPR037523">
    <property type="entry name" value="VOC_core"/>
</dbReference>
<evidence type="ECO:0000256" key="2">
    <source>
        <dbReference type="ARBA" id="ARBA00011881"/>
    </source>
</evidence>
<dbReference type="KEGG" id="gbi:PG2T_13625"/>
<sequence>MALKHQGIHRLGYVRLALADPRLLRAREFYCEQFGLLESRRGPGRLYLRCWHEPFAYSLVLEESADNRLVEIGFQVRDDADLTRLAGLVEQAGVAVQRCAAGAELESLGTSIAFAIPSGPRLRLYADMAQPGYVTGYDSPDWVTPRPLRGTPAPFFLNHVGFTAPDPQAAVSFLREVLGFVVSERIDSADGKLLSALLFRMSKEVGGQELAVFPGPAGRLHHIAFTKEDPNDILLAGIYLREAGVDIDRYGPTRQSYGKTFSLHCRDPFGVRLELCAGGRVTEVHSQFQPVVWDEAELGKALSWYDRDLHPAFLEPSLG</sequence>
<dbReference type="InterPro" id="IPR004360">
    <property type="entry name" value="Glyas_Fos-R_dOase_dom"/>
</dbReference>
<keyword evidence="5" id="KW-0058">Aromatic hydrocarbons catabolism</keyword>
<protein>
    <recommendedName>
        <fullName evidence="8">VOC domain-containing protein</fullName>
    </recommendedName>
</protein>
<dbReference type="RefSeq" id="WP_068806645.1">
    <property type="nucleotide sequence ID" value="NZ_CP014671.1"/>
</dbReference>
<evidence type="ECO:0000256" key="5">
    <source>
        <dbReference type="ARBA" id="ARBA00022797"/>
    </source>
</evidence>
<evidence type="ECO:0000256" key="4">
    <source>
        <dbReference type="ARBA" id="ARBA00022737"/>
    </source>
</evidence>
<dbReference type="PANTHER" id="PTHR21366">
    <property type="entry name" value="GLYOXALASE FAMILY PROTEIN"/>
    <property type="match status" value="1"/>
</dbReference>
<feature type="domain" description="VOC" evidence="8">
    <location>
        <begin position="10"/>
        <end position="127"/>
    </location>
</feature>
<keyword evidence="6" id="KW-0223">Dioxygenase</keyword>
<dbReference type="EMBL" id="CP014671">
    <property type="protein sequence ID" value="ANX05116.1"/>
    <property type="molecule type" value="Genomic_DNA"/>
</dbReference>
<dbReference type="AlphaFoldDB" id="A0A1B1YWN2"/>
<dbReference type="InterPro" id="IPR029068">
    <property type="entry name" value="Glyas_Bleomycin-R_OHBP_Dase"/>
</dbReference>
<evidence type="ECO:0000256" key="1">
    <source>
        <dbReference type="ARBA" id="ARBA00008784"/>
    </source>
</evidence>
<evidence type="ECO:0000313" key="10">
    <source>
        <dbReference type="Proteomes" id="UP000092952"/>
    </source>
</evidence>
<feature type="domain" description="VOC" evidence="8">
    <location>
        <begin position="156"/>
        <end position="278"/>
    </location>
</feature>
<keyword evidence="10" id="KW-1185">Reference proteome</keyword>
<dbReference type="GO" id="GO:0051213">
    <property type="term" value="F:dioxygenase activity"/>
    <property type="evidence" value="ECO:0007669"/>
    <property type="project" value="UniProtKB-KW"/>
</dbReference>
<dbReference type="PROSITE" id="PS51819">
    <property type="entry name" value="VOC"/>
    <property type="match status" value="2"/>
</dbReference>
<dbReference type="Pfam" id="PF00903">
    <property type="entry name" value="Glyoxalase"/>
    <property type="match status" value="1"/>
</dbReference>
<dbReference type="InParanoid" id="A0A1B1YWN2"/>
<proteinExistence type="inferred from homology"/>
<dbReference type="STRING" id="1810504.PG2T_13625"/>
<dbReference type="InterPro" id="IPR054560">
    <property type="entry name" value="XylE-like_N"/>
</dbReference>
<keyword evidence="4" id="KW-0677">Repeat</keyword>
<evidence type="ECO:0000256" key="6">
    <source>
        <dbReference type="ARBA" id="ARBA00022964"/>
    </source>
</evidence>